<evidence type="ECO:0000313" key="2">
    <source>
        <dbReference type="EMBL" id="KAE9961528.1"/>
    </source>
</evidence>
<evidence type="ECO:0000256" key="1">
    <source>
        <dbReference type="SAM" id="MobiDB-lite"/>
    </source>
</evidence>
<proteinExistence type="predicted"/>
<name>A0A8H3U1G0_VENIN</name>
<evidence type="ECO:0000313" key="3">
    <source>
        <dbReference type="Proteomes" id="UP000433883"/>
    </source>
</evidence>
<reference evidence="2 3" key="1">
    <citation type="submission" date="2019-11" db="EMBL/GenBank/DDBJ databases">
        <title>Venturia inaequalis Genome Resource.</title>
        <authorList>
            <person name="Lichtner F.J."/>
        </authorList>
    </citation>
    <scope>NUCLEOTIDE SEQUENCE [LARGE SCALE GENOMIC DNA]</scope>
    <source>
        <strain evidence="2">Bline_iso_100314</strain>
    </source>
</reference>
<dbReference type="AlphaFoldDB" id="A0A8H3U1G0"/>
<comment type="caution">
    <text evidence="2">The sequence shown here is derived from an EMBL/GenBank/DDBJ whole genome shotgun (WGS) entry which is preliminary data.</text>
</comment>
<gene>
    <name evidence="2" type="ORF">BLS_001844</name>
</gene>
<dbReference type="EMBL" id="WNWQ01001458">
    <property type="protein sequence ID" value="KAE9961528.1"/>
    <property type="molecule type" value="Genomic_DNA"/>
</dbReference>
<feature type="region of interest" description="Disordered" evidence="1">
    <location>
        <begin position="1"/>
        <end position="20"/>
    </location>
</feature>
<protein>
    <submittedName>
        <fullName evidence="2">Uncharacterized protein</fullName>
    </submittedName>
</protein>
<sequence length="136" mass="15572">MDLKSFKVHNPICDPEKLRYMPPEQITASLLPSDDQLRAHSDRSNAPQSVNPCMECQRKKRPQPTGDRQQSIIETATSTPRKQARESENPAAIPPVLPKSLRLRSRHKQGMKDLRVVTILTFQDPAQRFMFSERPV</sequence>
<dbReference type="Proteomes" id="UP000433883">
    <property type="component" value="Unassembled WGS sequence"/>
</dbReference>
<feature type="region of interest" description="Disordered" evidence="1">
    <location>
        <begin position="31"/>
        <end position="97"/>
    </location>
</feature>
<feature type="compositionally biased region" description="Polar residues" evidence="1">
    <location>
        <begin position="66"/>
        <end position="81"/>
    </location>
</feature>
<organism evidence="2 3">
    <name type="scientific">Venturia inaequalis</name>
    <name type="common">Apple scab fungus</name>
    <dbReference type="NCBI Taxonomy" id="5025"/>
    <lineage>
        <taxon>Eukaryota</taxon>
        <taxon>Fungi</taxon>
        <taxon>Dikarya</taxon>
        <taxon>Ascomycota</taxon>
        <taxon>Pezizomycotina</taxon>
        <taxon>Dothideomycetes</taxon>
        <taxon>Pleosporomycetidae</taxon>
        <taxon>Venturiales</taxon>
        <taxon>Venturiaceae</taxon>
        <taxon>Venturia</taxon>
    </lineage>
</organism>
<accession>A0A8H3U1G0</accession>